<feature type="domain" description="Guanylate kinase-like" evidence="13">
    <location>
        <begin position="144"/>
        <end position="323"/>
    </location>
</feature>
<dbReference type="Pfam" id="PF22525">
    <property type="entry name" value="H2TH_5"/>
    <property type="match status" value="1"/>
</dbReference>
<evidence type="ECO:0000256" key="8">
    <source>
        <dbReference type="ARBA" id="ARBA00022840"/>
    </source>
</evidence>
<dbReference type="InterPro" id="IPR008145">
    <property type="entry name" value="GK/Ca_channel_bsu"/>
</dbReference>
<dbReference type="InterPro" id="IPR055201">
    <property type="entry name" value="IHF-like_H2TH"/>
</dbReference>
<accession>A0A7Y2Q095</accession>
<dbReference type="Pfam" id="PF00625">
    <property type="entry name" value="Guanylate_kin"/>
    <property type="match status" value="1"/>
</dbReference>
<dbReference type="GO" id="GO:0005524">
    <property type="term" value="F:ATP binding"/>
    <property type="evidence" value="ECO:0007669"/>
    <property type="project" value="UniProtKB-UniRule"/>
</dbReference>
<proteinExistence type="inferred from homology"/>
<evidence type="ECO:0000256" key="11">
    <source>
        <dbReference type="HAMAP-Rule" id="MF_00328"/>
    </source>
</evidence>
<feature type="binding site" evidence="11">
    <location>
        <begin position="151"/>
        <end position="158"/>
    </location>
    <ligand>
        <name>ATP</name>
        <dbReference type="ChEBI" id="CHEBI:30616"/>
    </ligand>
</feature>
<dbReference type="SUPFAM" id="SSF52540">
    <property type="entry name" value="P-loop containing nucleoside triphosphate hydrolases"/>
    <property type="match status" value="1"/>
</dbReference>
<keyword evidence="6 11" id="KW-0547">Nucleotide-binding</keyword>
<evidence type="ECO:0000259" key="13">
    <source>
        <dbReference type="PROSITE" id="PS50052"/>
    </source>
</evidence>
<dbReference type="InterPro" id="IPR047806">
    <property type="entry name" value="IHF_actinobact"/>
</dbReference>
<keyword evidence="8 11" id="KW-0067">ATP-binding</keyword>
<name>A0A7Y2Q095_9MICO</name>
<dbReference type="HAMAP" id="MF_00328">
    <property type="entry name" value="Guanylate_kinase"/>
    <property type="match status" value="1"/>
</dbReference>
<dbReference type="PROSITE" id="PS00856">
    <property type="entry name" value="GUANYLATE_KINASE_1"/>
    <property type="match status" value="1"/>
</dbReference>
<keyword evidence="15" id="KW-1185">Reference proteome</keyword>
<evidence type="ECO:0000256" key="4">
    <source>
        <dbReference type="ARBA" id="ARBA00016296"/>
    </source>
</evidence>
<evidence type="ECO:0000256" key="1">
    <source>
        <dbReference type="ARBA" id="ARBA00003531"/>
    </source>
</evidence>
<dbReference type="Gene3D" id="3.30.63.10">
    <property type="entry name" value="Guanylate Kinase phosphate binding domain"/>
    <property type="match status" value="1"/>
</dbReference>
<comment type="caution">
    <text evidence="14">The sequence shown here is derived from an EMBL/GenBank/DDBJ whole genome shotgun (WGS) entry which is preliminary data.</text>
</comment>
<evidence type="ECO:0000256" key="6">
    <source>
        <dbReference type="ARBA" id="ARBA00022741"/>
    </source>
</evidence>
<evidence type="ECO:0000256" key="12">
    <source>
        <dbReference type="SAM" id="MobiDB-lite"/>
    </source>
</evidence>
<evidence type="ECO:0000256" key="5">
    <source>
        <dbReference type="ARBA" id="ARBA00022679"/>
    </source>
</evidence>
<feature type="region of interest" description="Disordered" evidence="12">
    <location>
        <begin position="1"/>
        <end position="36"/>
    </location>
</feature>
<dbReference type="GO" id="GO:0004385">
    <property type="term" value="F:GMP kinase activity"/>
    <property type="evidence" value="ECO:0007669"/>
    <property type="project" value="UniProtKB-UniRule"/>
</dbReference>
<dbReference type="Gene3D" id="1.10.8.50">
    <property type="match status" value="1"/>
</dbReference>
<dbReference type="EC" id="2.7.4.8" evidence="3 11"/>
<dbReference type="SMART" id="SM00072">
    <property type="entry name" value="GuKc"/>
    <property type="match status" value="1"/>
</dbReference>
<evidence type="ECO:0000256" key="7">
    <source>
        <dbReference type="ARBA" id="ARBA00022777"/>
    </source>
</evidence>
<dbReference type="PANTHER" id="PTHR23117:SF13">
    <property type="entry name" value="GUANYLATE KINASE"/>
    <property type="match status" value="1"/>
</dbReference>
<dbReference type="InterPro" id="IPR008144">
    <property type="entry name" value="Guanylate_kin-like_dom"/>
</dbReference>
<dbReference type="PANTHER" id="PTHR23117">
    <property type="entry name" value="GUANYLATE KINASE-RELATED"/>
    <property type="match status" value="1"/>
</dbReference>
<evidence type="ECO:0000256" key="9">
    <source>
        <dbReference type="ARBA" id="ARBA00030128"/>
    </source>
</evidence>
<reference evidence="14 15" key="1">
    <citation type="submission" date="2020-05" db="EMBL/GenBank/DDBJ databases">
        <title>MicrobeNet Type strains.</title>
        <authorList>
            <person name="Nicholson A.C."/>
        </authorList>
    </citation>
    <scope>NUCLEOTIDE SEQUENCE [LARGE SCALE GENOMIC DNA]</scope>
    <source>
        <strain evidence="14 15">JCM 14282</strain>
    </source>
</reference>
<protein>
    <recommendedName>
        <fullName evidence="4 11">Guanylate kinase</fullName>
        <ecNumber evidence="3 11">2.7.4.8</ecNumber>
    </recommendedName>
    <alternativeName>
        <fullName evidence="9 11">GMP kinase</fullName>
    </alternativeName>
</protein>
<keyword evidence="5 11" id="KW-0808">Transferase</keyword>
<comment type="subcellular location">
    <subcellularLocation>
        <location evidence="11">Cytoplasm</location>
    </subcellularLocation>
</comment>
<dbReference type="AlphaFoldDB" id="A0A7Y2Q095"/>
<evidence type="ECO:0000256" key="2">
    <source>
        <dbReference type="ARBA" id="ARBA00005790"/>
    </source>
</evidence>
<comment type="catalytic activity">
    <reaction evidence="10 11">
        <text>GMP + ATP = GDP + ADP</text>
        <dbReference type="Rhea" id="RHEA:20780"/>
        <dbReference type="ChEBI" id="CHEBI:30616"/>
        <dbReference type="ChEBI" id="CHEBI:58115"/>
        <dbReference type="ChEBI" id="CHEBI:58189"/>
        <dbReference type="ChEBI" id="CHEBI:456216"/>
        <dbReference type="EC" id="2.7.4.8"/>
    </reaction>
</comment>
<evidence type="ECO:0000256" key="10">
    <source>
        <dbReference type="ARBA" id="ARBA00048594"/>
    </source>
</evidence>
<gene>
    <name evidence="11 14" type="primary">gmk</name>
    <name evidence="14" type="ORF">HLA99_15860</name>
</gene>
<dbReference type="InterPro" id="IPR027417">
    <property type="entry name" value="P-loop_NTPase"/>
</dbReference>
<dbReference type="PROSITE" id="PS50052">
    <property type="entry name" value="GUANYLATE_KINASE_2"/>
    <property type="match status" value="1"/>
</dbReference>
<comment type="function">
    <text evidence="1 11">Essential for recycling GMP and indirectly, cGMP.</text>
</comment>
<evidence type="ECO:0000313" key="14">
    <source>
        <dbReference type="EMBL" id="NNH05321.1"/>
    </source>
</evidence>
<dbReference type="Proteomes" id="UP000543598">
    <property type="component" value="Unassembled WGS sequence"/>
</dbReference>
<dbReference type="NCBIfam" id="TIGR03263">
    <property type="entry name" value="guanyl_kin"/>
    <property type="match status" value="1"/>
</dbReference>
<dbReference type="NCBIfam" id="NF041260">
    <property type="entry name" value="actino_IHF"/>
    <property type="match status" value="1"/>
</dbReference>
<dbReference type="CDD" id="cd00071">
    <property type="entry name" value="GMPK"/>
    <property type="match status" value="1"/>
</dbReference>
<dbReference type="FunFam" id="3.30.63.10:FF:000002">
    <property type="entry name" value="Guanylate kinase 1"/>
    <property type="match status" value="1"/>
</dbReference>
<keyword evidence="7 11" id="KW-0418">Kinase</keyword>
<organism evidence="14 15">
    <name type="scientific">Microbacterium ulmi</name>
    <dbReference type="NCBI Taxonomy" id="179095"/>
    <lineage>
        <taxon>Bacteria</taxon>
        <taxon>Bacillati</taxon>
        <taxon>Actinomycetota</taxon>
        <taxon>Actinomycetes</taxon>
        <taxon>Micrococcales</taxon>
        <taxon>Microbacteriaceae</taxon>
        <taxon>Microbacterium</taxon>
    </lineage>
</organism>
<dbReference type="Gene3D" id="3.40.50.300">
    <property type="entry name" value="P-loop containing nucleotide triphosphate hydrolases"/>
    <property type="match status" value="1"/>
</dbReference>
<evidence type="ECO:0000313" key="15">
    <source>
        <dbReference type="Proteomes" id="UP000543598"/>
    </source>
</evidence>
<dbReference type="InterPro" id="IPR020590">
    <property type="entry name" value="Guanylate_kinase_CS"/>
</dbReference>
<dbReference type="EMBL" id="JABEMB010000041">
    <property type="protein sequence ID" value="NNH05321.1"/>
    <property type="molecule type" value="Genomic_DNA"/>
</dbReference>
<dbReference type="InterPro" id="IPR017665">
    <property type="entry name" value="Guanylate_kinase"/>
</dbReference>
<comment type="similarity">
    <text evidence="2 11">Belongs to the guanylate kinase family.</text>
</comment>
<keyword evidence="11" id="KW-0963">Cytoplasm</keyword>
<evidence type="ECO:0000256" key="3">
    <source>
        <dbReference type="ARBA" id="ARBA00012961"/>
    </source>
</evidence>
<sequence length="323" mass="35458">MLVPTNTGGPVTDARTPLDEAPPHTPGAQTRPPDVDRVAASRRAVAARRARAALKKDVAMRVITPQELLRRGLADPEAPAGAMRVTEFLTSIPAIGEGKRDRILAQLGISPVKRLGGLGTRQRAALQDYLDERWPELAPRGGRSRLVVLAGPTAVGKGTVAGYIRDHHPEIHLSVSATTRAPRPGEVDGEHYFFVDDDEFDRLVHDGELLEHATVHNRHRYGTPRAPIEKALSEGRTVLLEIDLQGARQVRDAEPSATLVFLLPPSWDELVHRLVGRGTEGPEERARRLRTAKVELAAQNEFDFRVVNDDVERAAEEVVALTR</sequence>
<dbReference type="GO" id="GO:0005829">
    <property type="term" value="C:cytosol"/>
    <property type="evidence" value="ECO:0007669"/>
    <property type="project" value="TreeGrafter"/>
</dbReference>